<reference evidence="4" key="1">
    <citation type="submission" date="2017-02" db="UniProtKB">
        <authorList>
            <consortium name="WormBaseParasite"/>
        </authorList>
    </citation>
    <scope>IDENTIFICATION</scope>
</reference>
<proteinExistence type="predicted"/>
<feature type="compositionally biased region" description="Basic and acidic residues" evidence="1">
    <location>
        <begin position="226"/>
        <end position="238"/>
    </location>
</feature>
<keyword evidence="3" id="KW-1185">Reference proteome</keyword>
<sequence length="572" mass="61711">MVGISSGPGVVSDNGWPATMSVRCWSSNSTSRRRISRHIDAESRPTREAQPRSAERTALMPIPGPAEWKSRGFPGADPRVRGAAAHAVAGARAPSAGDPSQRDGRNEGRPPASWSRAGSGHDASGAPGIAGVFAERLRRLEARVLLDRQPGHAAGFLDLQKVDVAHLGAAQISESEGKSRLCRIHLCQEPDGARTGDDQLHDRLRIEQLVAQLVLARETPVGQQQRELRVGDEGKRGCAEGSGGGDRGHGRLLDGCGRDCPGPCRVTRQRSAQASKTAAGRKRAWRAPGLTARTAWHDEGHSKPAHPYSHLSRPPRGEARRAATRRCGPSRKAARSRPSLQALGRARTASTLGRRPVDPFGRGHACEVRIQGGAPLADGFAHRRVRLAQVHRHRGGGELAHLLGTEQAQRAVGAREQRPARTRITRNVVAHEHPVAPQTPPQTAPQTVRGAATHALQHHIGGARAHEARRCSEVHVAFDVPVWRAACGQRRLGLDHQVRGMGAERRRFQAAGLAPRAHRRQLGRAQQCHPAPQGARVQQVDARVQARERALVHEPHAPSGRDGFDEAGEELL</sequence>
<feature type="region of interest" description="Disordered" evidence="1">
    <location>
        <begin position="551"/>
        <end position="572"/>
    </location>
</feature>
<evidence type="ECO:0000313" key="3">
    <source>
        <dbReference type="Proteomes" id="UP000280834"/>
    </source>
</evidence>
<dbReference type="EMBL" id="UZAG01016018">
    <property type="protein sequence ID" value="VDO25199.1"/>
    <property type="molecule type" value="Genomic_DNA"/>
</dbReference>
<dbReference type="Proteomes" id="UP000280834">
    <property type="component" value="Unassembled WGS sequence"/>
</dbReference>
<feature type="region of interest" description="Disordered" evidence="1">
    <location>
        <begin position="224"/>
        <end position="252"/>
    </location>
</feature>
<evidence type="ECO:0000313" key="4">
    <source>
        <dbReference type="WBParaSite" id="BTMF_0000956601-mRNA-1"/>
    </source>
</evidence>
<dbReference type="WBParaSite" id="BTMF_0000956601-mRNA-1">
    <property type="protein sequence ID" value="BTMF_0000956601-mRNA-1"/>
    <property type="gene ID" value="BTMF_0000956601"/>
</dbReference>
<feature type="compositionally biased region" description="Basic and acidic residues" evidence="1">
    <location>
        <begin position="37"/>
        <end position="55"/>
    </location>
</feature>
<feature type="compositionally biased region" description="Low complexity" evidence="1">
    <location>
        <begin position="81"/>
        <end position="97"/>
    </location>
</feature>
<feature type="region of interest" description="Disordered" evidence="1">
    <location>
        <begin position="1"/>
        <end position="127"/>
    </location>
</feature>
<feature type="compositionally biased region" description="Basic residues" evidence="1">
    <location>
        <begin position="322"/>
        <end position="335"/>
    </location>
</feature>
<gene>
    <name evidence="2" type="ORF">BTMF_LOCUS7617</name>
</gene>
<evidence type="ECO:0000256" key="1">
    <source>
        <dbReference type="SAM" id="MobiDB-lite"/>
    </source>
</evidence>
<protein>
    <submittedName>
        <fullName evidence="4">LigA</fullName>
    </submittedName>
</protein>
<accession>A0A0R3QPD1</accession>
<reference evidence="2 3" key="2">
    <citation type="submission" date="2018-11" db="EMBL/GenBank/DDBJ databases">
        <authorList>
            <consortium name="Pathogen Informatics"/>
        </authorList>
    </citation>
    <scope>NUCLEOTIDE SEQUENCE [LARGE SCALE GENOMIC DNA]</scope>
</reference>
<feature type="region of interest" description="Disordered" evidence="1">
    <location>
        <begin position="294"/>
        <end position="358"/>
    </location>
</feature>
<name>A0A0R3QPD1_9BILA</name>
<organism evidence="4">
    <name type="scientific">Brugia timori</name>
    <dbReference type="NCBI Taxonomy" id="42155"/>
    <lineage>
        <taxon>Eukaryota</taxon>
        <taxon>Metazoa</taxon>
        <taxon>Ecdysozoa</taxon>
        <taxon>Nematoda</taxon>
        <taxon>Chromadorea</taxon>
        <taxon>Rhabditida</taxon>
        <taxon>Spirurina</taxon>
        <taxon>Spiruromorpha</taxon>
        <taxon>Filarioidea</taxon>
        <taxon>Onchocercidae</taxon>
        <taxon>Brugia</taxon>
    </lineage>
</organism>
<evidence type="ECO:0000313" key="2">
    <source>
        <dbReference type="EMBL" id="VDO25199.1"/>
    </source>
</evidence>
<dbReference type="AlphaFoldDB" id="A0A0R3QPD1"/>